<keyword evidence="1" id="KW-0812">Transmembrane</keyword>
<dbReference type="EMBL" id="AAGLNK010000007">
    <property type="protein sequence ID" value="EBP3693225.1"/>
    <property type="molecule type" value="Genomic_DNA"/>
</dbReference>
<comment type="caution">
    <text evidence="2">The sequence shown here is derived from an EMBL/GenBank/DDBJ whole genome shotgun (WGS) entry which is preliminary data.</text>
</comment>
<dbReference type="AlphaFoldDB" id="A0A5U3D509"/>
<gene>
    <name evidence="2" type="ORF">PG27_08175</name>
</gene>
<reference evidence="2" key="1">
    <citation type="submission" date="2018-07" db="EMBL/GenBank/DDBJ databases">
        <authorList>
            <consortium name="GenomeTrakr network: Whole genome sequencing for foodborne pathogen traceback"/>
        </authorList>
    </citation>
    <scope>NUCLEOTIDE SEQUENCE</scope>
    <source>
        <strain evidence="2">CFSAN008697</strain>
    </source>
</reference>
<feature type="transmembrane region" description="Helical" evidence="1">
    <location>
        <begin position="42"/>
        <end position="65"/>
    </location>
</feature>
<accession>A0A5U3D509</accession>
<organism evidence="2">
    <name type="scientific">Salmonella diarizonae</name>
    <dbReference type="NCBI Taxonomy" id="59204"/>
    <lineage>
        <taxon>Bacteria</taxon>
        <taxon>Pseudomonadati</taxon>
        <taxon>Pseudomonadota</taxon>
        <taxon>Gammaproteobacteria</taxon>
        <taxon>Enterobacterales</taxon>
        <taxon>Enterobacteriaceae</taxon>
        <taxon>Salmonella</taxon>
    </lineage>
</organism>
<evidence type="ECO:0000256" key="1">
    <source>
        <dbReference type="SAM" id="Phobius"/>
    </source>
</evidence>
<proteinExistence type="predicted"/>
<sequence>MKQENKWSGIKEKFNKQLDSLKKLWLDLQLLLVTRLNNGLTFFWYAFFIGAGLTLGFFFTVLLMLR</sequence>
<keyword evidence="1" id="KW-0472">Membrane</keyword>
<keyword evidence="1" id="KW-1133">Transmembrane helix</keyword>
<protein>
    <submittedName>
        <fullName evidence="2">Uncharacterized protein</fullName>
    </submittedName>
</protein>
<name>A0A5U3D509_SALDZ</name>
<evidence type="ECO:0000313" key="2">
    <source>
        <dbReference type="EMBL" id="EBP3693225.1"/>
    </source>
</evidence>